<keyword evidence="6" id="KW-1185">Reference proteome</keyword>
<protein>
    <submittedName>
        <fullName evidence="5">GerA spore germination protein</fullName>
    </submittedName>
</protein>
<feature type="compositionally biased region" description="Basic and acidic residues" evidence="3">
    <location>
        <begin position="504"/>
        <end position="539"/>
    </location>
</feature>
<dbReference type="GO" id="GO:0016020">
    <property type="term" value="C:membrane"/>
    <property type="evidence" value="ECO:0007669"/>
    <property type="project" value="InterPro"/>
</dbReference>
<dbReference type="EMBL" id="CP002131">
    <property type="protein sequence ID" value="ADL08916.1"/>
    <property type="molecule type" value="Genomic_DNA"/>
</dbReference>
<evidence type="ECO:0000313" key="6">
    <source>
        <dbReference type="Proteomes" id="UP000000272"/>
    </source>
</evidence>
<feature type="transmembrane region" description="Helical" evidence="4">
    <location>
        <begin position="410"/>
        <end position="431"/>
    </location>
</feature>
<accession>D9S137</accession>
<name>D9S137_THEOJ</name>
<keyword evidence="4" id="KW-0812">Transmembrane</keyword>
<evidence type="ECO:0000256" key="4">
    <source>
        <dbReference type="SAM" id="Phobius"/>
    </source>
</evidence>
<dbReference type="Proteomes" id="UP000000272">
    <property type="component" value="Chromosome"/>
</dbReference>
<comment type="similarity">
    <text evidence="1">Belongs to the GerABKA family.</text>
</comment>
<dbReference type="GO" id="GO:0009847">
    <property type="term" value="P:spore germination"/>
    <property type="evidence" value="ECO:0007669"/>
    <property type="project" value="InterPro"/>
</dbReference>
<evidence type="ECO:0000256" key="3">
    <source>
        <dbReference type="SAM" id="MobiDB-lite"/>
    </source>
</evidence>
<feature type="region of interest" description="Disordered" evidence="3">
    <location>
        <begin position="502"/>
        <end position="539"/>
    </location>
</feature>
<dbReference type="PANTHER" id="PTHR22550:SF5">
    <property type="entry name" value="LEUCINE ZIPPER PROTEIN 4"/>
    <property type="match status" value="1"/>
</dbReference>
<dbReference type="KEGG" id="toc:Toce_2204"/>
<dbReference type="InterPro" id="IPR004995">
    <property type="entry name" value="Spore_Ger"/>
</dbReference>
<organism evidence="5 6">
    <name type="scientific">Thermosediminibacter oceani (strain ATCC BAA-1034 / DSM 16646 / JW/IW-1228P)</name>
    <dbReference type="NCBI Taxonomy" id="555079"/>
    <lineage>
        <taxon>Bacteria</taxon>
        <taxon>Bacillati</taxon>
        <taxon>Bacillota</taxon>
        <taxon>Clostridia</taxon>
        <taxon>Thermosediminibacterales</taxon>
        <taxon>Thermosediminibacteraceae</taxon>
        <taxon>Thermosediminibacter</taxon>
    </lineage>
</organism>
<keyword evidence="4" id="KW-1133">Transmembrane helix</keyword>
<gene>
    <name evidence="5" type="ordered locus">Toce_2204</name>
</gene>
<dbReference type="HOGENOM" id="CLU_021639_4_1_9"/>
<evidence type="ECO:0000256" key="1">
    <source>
        <dbReference type="ARBA" id="ARBA00005278"/>
    </source>
</evidence>
<feature type="transmembrane region" description="Helical" evidence="4">
    <location>
        <begin position="438"/>
        <end position="460"/>
    </location>
</feature>
<keyword evidence="2 4" id="KW-0472">Membrane</keyword>
<dbReference type="RefSeq" id="WP_013276924.1">
    <property type="nucleotide sequence ID" value="NC_014377.1"/>
</dbReference>
<dbReference type="Pfam" id="PF03323">
    <property type="entry name" value="GerA"/>
    <property type="match status" value="1"/>
</dbReference>
<dbReference type="OrthoDB" id="1726708at2"/>
<dbReference type="InterPro" id="IPR050768">
    <property type="entry name" value="UPF0353/GerABKA_families"/>
</dbReference>
<sequence>MGKIFDTLFRRRKTEIFFERDTTPDKSRKLYKDIDENIKIFNEYLADCDDLISREFVVGNPGGLKHRMVLFNIDGLADKRVVHEEIMKSLMLFARQAPLEYSVGDKFFQLVKDGLLTVAEVKETDNFGEAVLAVLSGDTALFIDKLDRGLILNTRGWEKRSVQEPATEAVIRGPREGFTETYRVNVALVRRRIKDPNLKVQTVKLGRHTRTDVGVLYIKGIANPSIVEEVLKRLNSIDISKVMESGYIEQMIEDNWLSFFPQFRRTERPDVAAASLIEGNVVIICDNTPFVLIAPATFFSLFQSPEDYYERWYIASLIRILRMSAAFLSVTAPALYVAMTAFHPGMLPTDLALSIGATREGVPFSATVEALIMMLALEILREAGIRLPGPIGQTIGIVGGLVVGEAAVRAGIVSPIMVILLAINAISSFAIPNFSLAVGFRLLAFVFLFLASVAGLYGIILGYLGLVIHLVTLKSFGSNYLSPLVSFKMKKARDIFVRPPFPSLKERPDYTKPLDRQMMRDLRQDQEGRGGDEDADGRR</sequence>
<evidence type="ECO:0000256" key="2">
    <source>
        <dbReference type="ARBA" id="ARBA00023136"/>
    </source>
</evidence>
<dbReference type="eggNOG" id="COG0697">
    <property type="taxonomic scope" value="Bacteria"/>
</dbReference>
<reference evidence="5 6" key="1">
    <citation type="journal article" date="2010" name="Stand. Genomic Sci.">
        <title>Complete genome sequence of Thermosediminibacter oceani type strain (JW/IW-1228P).</title>
        <authorList>
            <person name="Pitluck S."/>
            <person name="Yasawong M."/>
            <person name="Munk C."/>
            <person name="Nolan M."/>
            <person name="Lapidus A."/>
            <person name="Lucas S."/>
            <person name="Glavina Del Rio T."/>
            <person name="Tice H."/>
            <person name="Cheng J.F."/>
            <person name="Bruce D."/>
            <person name="Detter C."/>
            <person name="Tapia R."/>
            <person name="Han C."/>
            <person name="Goodwin L."/>
            <person name="Liolios K."/>
            <person name="Ivanova N."/>
            <person name="Mavromatis K."/>
            <person name="Mikhailova N."/>
            <person name="Pati A."/>
            <person name="Chen A."/>
            <person name="Palaniappan K."/>
            <person name="Land M."/>
            <person name="Hauser L."/>
            <person name="Chang Y.J."/>
            <person name="Jeffries C.D."/>
            <person name="Rohde M."/>
            <person name="Spring S."/>
            <person name="Sikorski J."/>
            <person name="Goker M."/>
            <person name="Woyke T."/>
            <person name="Bristow J."/>
            <person name="Eisen J.A."/>
            <person name="Markowitz V."/>
            <person name="Hugenholtz P."/>
            <person name="Kyrpides N.C."/>
            <person name="Klenk H.P."/>
        </authorList>
    </citation>
    <scope>NUCLEOTIDE SEQUENCE [LARGE SCALE GENOMIC DNA]</scope>
    <source>
        <strain evidence="6">ATCC BAA-1034 / DSM 16646 / JW/IW-1228P</strain>
    </source>
</reference>
<dbReference type="STRING" id="555079.Toce_2204"/>
<proteinExistence type="inferred from homology"/>
<evidence type="ECO:0000313" key="5">
    <source>
        <dbReference type="EMBL" id="ADL08916.1"/>
    </source>
</evidence>
<dbReference type="PIRSF" id="PIRSF005690">
    <property type="entry name" value="GerBA"/>
    <property type="match status" value="1"/>
</dbReference>
<dbReference type="PANTHER" id="PTHR22550">
    <property type="entry name" value="SPORE GERMINATION PROTEIN"/>
    <property type="match status" value="1"/>
</dbReference>
<feature type="transmembrane region" description="Helical" evidence="4">
    <location>
        <begin position="320"/>
        <end position="342"/>
    </location>
</feature>
<dbReference type="AlphaFoldDB" id="D9S137"/>